<dbReference type="PANTHER" id="PTHR11177">
    <property type="entry name" value="CHITINASE"/>
    <property type="match status" value="1"/>
</dbReference>
<evidence type="ECO:0000256" key="3">
    <source>
        <dbReference type="ARBA" id="ARBA00004496"/>
    </source>
</evidence>
<keyword evidence="12" id="KW-1015">Disulfide bond</keyword>
<evidence type="ECO:0000256" key="10">
    <source>
        <dbReference type="ARBA" id="ARBA00022703"/>
    </source>
</evidence>
<evidence type="ECO:0000313" key="16">
    <source>
        <dbReference type="Ensembl" id="ENSCJAP00000071807.2"/>
    </source>
</evidence>
<dbReference type="GeneTree" id="ENSGT00940000161815"/>
<dbReference type="GO" id="GO:0006032">
    <property type="term" value="P:chitin catabolic process"/>
    <property type="evidence" value="ECO:0007669"/>
    <property type="project" value="TreeGrafter"/>
</dbReference>
<evidence type="ECO:0000313" key="17">
    <source>
        <dbReference type="Proteomes" id="UP000008225"/>
    </source>
</evidence>
<dbReference type="GO" id="GO:0005783">
    <property type="term" value="C:endoplasmic reticulum"/>
    <property type="evidence" value="ECO:0007669"/>
    <property type="project" value="UniProtKB-SubCell"/>
</dbReference>
<reference evidence="16" key="3">
    <citation type="submission" date="2025-09" db="UniProtKB">
        <authorList>
            <consortium name="Ensembl"/>
        </authorList>
    </citation>
    <scope>IDENTIFICATION</scope>
</reference>
<comment type="subcellular location">
    <subcellularLocation>
        <location evidence="3">Cytoplasm</location>
    </subcellularLocation>
    <subcellularLocation>
        <location evidence="2">Endoplasmic reticulum</location>
    </subcellularLocation>
    <subcellularLocation>
        <location evidence="1">Secreted</location>
        <location evidence="1">Extracellular space</location>
    </subcellularLocation>
</comment>
<keyword evidence="9" id="KW-0929">Antimicrobial</keyword>
<keyword evidence="8" id="KW-0964">Secreted</keyword>
<evidence type="ECO:0000256" key="1">
    <source>
        <dbReference type="ARBA" id="ARBA00004239"/>
    </source>
</evidence>
<dbReference type="InterPro" id="IPR029070">
    <property type="entry name" value="Chitinase_insertion_sf"/>
</dbReference>
<keyword evidence="10" id="KW-0053">Apoptosis</keyword>
<dbReference type="GO" id="GO:0005975">
    <property type="term" value="P:carbohydrate metabolic process"/>
    <property type="evidence" value="ECO:0007669"/>
    <property type="project" value="InterPro"/>
</dbReference>
<dbReference type="Bgee" id="ENSCJAG00000006464">
    <property type="expression patterns" value="Expressed in cerebellum and 5 other cell types or tissues"/>
</dbReference>
<dbReference type="GO" id="GO:0006954">
    <property type="term" value="P:inflammatory response"/>
    <property type="evidence" value="ECO:0007669"/>
    <property type="project" value="UniProtKB-KW"/>
</dbReference>
<sequence>MRPQPPRIPAWGCLQKLQPLMSLRLLEKKGPCPERLPGSGAGRAGLPWAPSLHPLPAQVSYMKQKGLGGAMVWALDLDDFAGFSCNQGQYPLIQTLRRELSLPYMPSGTPEREVPTPGFVVLLLLQCCSAYKLVCYYTSWSQYREGDGSCFPDAIDRSLCTHIIYSFANISNDHIDTWEWNDVTLYDTLNTLKNRNPNLKTLLSVGGWNFGSQRFSKIASNTQSRRTFIKSVPPFLRTHGFDGLDLAWLYPGRRDKQHFTTLIKEMKAEFAKEAQQGKEQLLLSAAVSAGKVTIDSSYDIARISQHLDFISIMTYDFHGAWRGTTGHHSPLFRGQEDASPDRFSNADYAVGYMLRLGAPASKLLMGIPTFGKSFTLASSETGVGAPVSGPGIPGRFTKEAGTLAYYEICDFLHGATVHRILGQQVPYATKGNQWVGYDDQESVKSKVQYLKDRQLAGAMVWALDLDDFQGSFCGRDLRFPLINAVKDALAAT</sequence>
<dbReference type="SUPFAM" id="SSF54556">
    <property type="entry name" value="Chitinase insertion domain"/>
    <property type="match status" value="1"/>
</dbReference>
<dbReference type="InterPro" id="IPR001223">
    <property type="entry name" value="Glyco_hydro18_cat"/>
</dbReference>
<dbReference type="Ensembl" id="ENSCJAT00000093379.2">
    <property type="protein sequence ID" value="ENSCJAP00000071807.2"/>
    <property type="gene ID" value="ENSCJAG00000006483.5"/>
</dbReference>
<dbReference type="PANTHER" id="PTHR11177:SF202">
    <property type="entry name" value="CHITINASE-3-LIKE PROTEIN 1"/>
    <property type="match status" value="1"/>
</dbReference>
<evidence type="ECO:0000256" key="13">
    <source>
        <dbReference type="ARBA" id="ARBA00023180"/>
    </source>
</evidence>
<dbReference type="InterPro" id="IPR050314">
    <property type="entry name" value="Glycosyl_Hydrlase_18"/>
</dbReference>
<dbReference type="GO" id="GO:0008061">
    <property type="term" value="F:chitin binding"/>
    <property type="evidence" value="ECO:0007669"/>
    <property type="project" value="InterPro"/>
</dbReference>
<gene>
    <name evidence="16" type="primary">CHI3L1</name>
    <name evidence="16" type="synonym">CHIT1</name>
</gene>
<dbReference type="GO" id="GO:0005576">
    <property type="term" value="C:extracellular region"/>
    <property type="evidence" value="ECO:0007669"/>
    <property type="project" value="UniProtKB-SubCell"/>
</dbReference>
<dbReference type="Proteomes" id="UP000008225">
    <property type="component" value="Chromosome 19"/>
</dbReference>
<dbReference type="CDD" id="cd02872">
    <property type="entry name" value="GH18_chitolectin_chitotriosidase"/>
    <property type="match status" value="1"/>
</dbReference>
<dbReference type="InterPro" id="IPR011583">
    <property type="entry name" value="Chitinase_II/V-like_cat"/>
</dbReference>
<dbReference type="InterPro" id="IPR017853">
    <property type="entry name" value="GH"/>
</dbReference>
<dbReference type="Gene3D" id="3.10.50.10">
    <property type="match status" value="1"/>
</dbReference>
<dbReference type="SUPFAM" id="SSF51445">
    <property type="entry name" value="(Trans)glycosidases"/>
    <property type="match status" value="2"/>
</dbReference>
<evidence type="ECO:0000256" key="12">
    <source>
        <dbReference type="ARBA" id="ARBA00023157"/>
    </source>
</evidence>
<name>A0A5F4W3T7_CALJA</name>
<accession>A0A5F4W3T7</accession>
<evidence type="ECO:0000256" key="14">
    <source>
        <dbReference type="ARBA" id="ARBA00023198"/>
    </source>
</evidence>
<keyword evidence="13" id="KW-0325">Glycoprotein</keyword>
<comment type="subunit">
    <text evidence="5">Monomer.</text>
</comment>
<keyword evidence="11" id="KW-0256">Endoplasmic reticulum</keyword>
<evidence type="ECO:0000256" key="5">
    <source>
        <dbReference type="ARBA" id="ARBA00011245"/>
    </source>
</evidence>
<keyword evidence="17" id="KW-1185">Reference proteome</keyword>
<evidence type="ECO:0000259" key="15">
    <source>
        <dbReference type="PROSITE" id="PS51910"/>
    </source>
</evidence>
<feature type="domain" description="GH18" evidence="15">
    <location>
        <begin position="1"/>
        <end position="103"/>
    </location>
</feature>
<evidence type="ECO:0000256" key="7">
    <source>
        <dbReference type="ARBA" id="ARBA00022490"/>
    </source>
</evidence>
<dbReference type="Pfam" id="PF00704">
    <property type="entry name" value="Glyco_hydro_18"/>
    <property type="match status" value="1"/>
</dbReference>
<proteinExistence type="inferred from homology"/>
<evidence type="ECO:0000256" key="2">
    <source>
        <dbReference type="ARBA" id="ARBA00004240"/>
    </source>
</evidence>
<dbReference type="FunFam" id="3.20.20.80:FF:000047">
    <property type="entry name" value="Chitinase-3-like protein 1"/>
    <property type="match status" value="1"/>
</dbReference>
<evidence type="ECO:0000256" key="11">
    <source>
        <dbReference type="ARBA" id="ARBA00022824"/>
    </source>
</evidence>
<reference evidence="16" key="1">
    <citation type="submission" date="2009-03" db="EMBL/GenBank/DDBJ databases">
        <authorList>
            <person name="Warren W."/>
            <person name="Ye L."/>
            <person name="Minx P."/>
            <person name="Worley K."/>
            <person name="Gibbs R."/>
            <person name="Wilson R.K."/>
        </authorList>
    </citation>
    <scope>NUCLEOTIDE SEQUENCE [LARGE SCALE GENOMIC DNA]</scope>
</reference>
<evidence type="ECO:0000256" key="4">
    <source>
        <dbReference type="ARBA" id="ARBA00009336"/>
    </source>
</evidence>
<reference evidence="16" key="2">
    <citation type="submission" date="2025-08" db="UniProtKB">
        <authorList>
            <consortium name="Ensembl"/>
        </authorList>
    </citation>
    <scope>IDENTIFICATION</scope>
</reference>
<protein>
    <recommendedName>
        <fullName evidence="6">Chitinase-3-like protein 1</fullName>
    </recommendedName>
</protein>
<dbReference type="Gene3D" id="3.20.20.80">
    <property type="entry name" value="Glycosidases"/>
    <property type="match status" value="2"/>
</dbReference>
<comment type="similarity">
    <text evidence="4">Belongs to the glycosyl hydrolase 18 family.</text>
</comment>
<dbReference type="GO" id="GO:0006915">
    <property type="term" value="P:apoptotic process"/>
    <property type="evidence" value="ECO:0007669"/>
    <property type="project" value="UniProtKB-KW"/>
</dbReference>
<keyword evidence="14" id="KW-0395">Inflammatory response</keyword>
<evidence type="ECO:0000256" key="9">
    <source>
        <dbReference type="ARBA" id="ARBA00022529"/>
    </source>
</evidence>
<dbReference type="SMART" id="SM00636">
    <property type="entry name" value="Glyco_18"/>
    <property type="match status" value="1"/>
</dbReference>
<dbReference type="AlphaFoldDB" id="A0A5F4W3T7"/>
<evidence type="ECO:0000256" key="8">
    <source>
        <dbReference type="ARBA" id="ARBA00022525"/>
    </source>
</evidence>
<dbReference type="PROSITE" id="PS51910">
    <property type="entry name" value="GH18_2"/>
    <property type="match status" value="2"/>
</dbReference>
<evidence type="ECO:0000256" key="6">
    <source>
        <dbReference type="ARBA" id="ARBA00017545"/>
    </source>
</evidence>
<dbReference type="FunFam" id="3.10.50.10:FF:000001">
    <property type="entry name" value="Chitinase 3-like 1"/>
    <property type="match status" value="1"/>
</dbReference>
<organism evidence="16 17">
    <name type="scientific">Callithrix jacchus</name>
    <name type="common">White-tufted-ear marmoset</name>
    <name type="synonym">Simia Jacchus</name>
    <dbReference type="NCBI Taxonomy" id="9483"/>
    <lineage>
        <taxon>Eukaryota</taxon>
        <taxon>Metazoa</taxon>
        <taxon>Chordata</taxon>
        <taxon>Craniata</taxon>
        <taxon>Vertebrata</taxon>
        <taxon>Euteleostomi</taxon>
        <taxon>Mammalia</taxon>
        <taxon>Eutheria</taxon>
        <taxon>Euarchontoglires</taxon>
        <taxon>Primates</taxon>
        <taxon>Haplorrhini</taxon>
        <taxon>Platyrrhini</taxon>
        <taxon>Cebidae</taxon>
        <taxon>Callitrichinae</taxon>
        <taxon>Callithrix</taxon>
        <taxon>Callithrix</taxon>
    </lineage>
</organism>
<keyword evidence="7" id="KW-0963">Cytoplasm</keyword>
<feature type="domain" description="GH18" evidence="15">
    <location>
        <begin position="131"/>
        <end position="492"/>
    </location>
</feature>